<dbReference type="HOGENOM" id="CLU_1881757_0_0_9"/>
<dbReference type="Pfam" id="PF01521">
    <property type="entry name" value="Fe-S_biosyn"/>
    <property type="match status" value="1"/>
</dbReference>
<evidence type="ECO:0000313" key="2">
    <source>
        <dbReference type="EMBL" id="BAH44254.1"/>
    </source>
</evidence>
<dbReference type="SUPFAM" id="SSF89360">
    <property type="entry name" value="HesB-like domain"/>
    <property type="match status" value="1"/>
</dbReference>
<evidence type="ECO:0000313" key="3">
    <source>
        <dbReference type="Proteomes" id="UP000001877"/>
    </source>
</evidence>
<dbReference type="eggNOG" id="COG0316">
    <property type="taxonomic scope" value="Bacteria"/>
</dbReference>
<dbReference type="EMBL" id="AP008955">
    <property type="protein sequence ID" value="BAH44254.1"/>
    <property type="molecule type" value="Genomic_DNA"/>
</dbReference>
<protein>
    <recommendedName>
        <fullName evidence="1">Core domain-containing protein</fullName>
    </recommendedName>
</protein>
<sequence length="135" mass="15506">MIVLSAAFQALYAIMKEMMHSACWKIMRRVASNMIVKVTKEAEERMASTDKPIRINGELVGGCGMNVEYTLWWDSQGPEDEVYQVDSLTFLIDRETIAYIGSDLLTIDYRAQQGFRMVTPQQILAYGLQLKERWS</sequence>
<dbReference type="InterPro" id="IPR000361">
    <property type="entry name" value="ATAP_core_dom"/>
</dbReference>
<keyword evidence="3" id="KW-1185">Reference proteome</keyword>
<proteinExistence type="predicted"/>
<accession>C0ZEP5</accession>
<feature type="domain" description="Core" evidence="1">
    <location>
        <begin position="34"/>
        <end position="131"/>
    </location>
</feature>
<dbReference type="KEGG" id="bbe:BBR47_32770"/>
<reference evidence="2 3" key="1">
    <citation type="submission" date="2005-03" db="EMBL/GenBank/DDBJ databases">
        <title>Brevibacillus brevis strain 47, complete genome.</title>
        <authorList>
            <person name="Hosoyama A."/>
            <person name="Yamada R."/>
            <person name="Hongo Y."/>
            <person name="Terui Y."/>
            <person name="Ankai A."/>
            <person name="Masuyama W."/>
            <person name="Sekiguchi M."/>
            <person name="Takeda T."/>
            <person name="Asano K."/>
            <person name="Ohji S."/>
            <person name="Ichikawa N."/>
            <person name="Narita S."/>
            <person name="Aoki N."/>
            <person name="Miura H."/>
            <person name="Matsushita S."/>
            <person name="Sekigawa T."/>
            <person name="Yamagata H."/>
            <person name="Yoshikawa H."/>
            <person name="Udaka S."/>
            <person name="Tanikawa S."/>
            <person name="Fujita N."/>
        </authorList>
    </citation>
    <scope>NUCLEOTIDE SEQUENCE [LARGE SCALE GENOMIC DNA]</scope>
    <source>
        <strain evidence="3">47 / JCM 6285 / NBRC 100599</strain>
    </source>
</reference>
<name>C0ZEP5_BREBN</name>
<dbReference type="Gene3D" id="2.60.300.12">
    <property type="entry name" value="HesB-like domain"/>
    <property type="match status" value="1"/>
</dbReference>
<dbReference type="Proteomes" id="UP000001877">
    <property type="component" value="Chromosome"/>
</dbReference>
<dbReference type="STRING" id="358681.BBR47_32770"/>
<evidence type="ECO:0000259" key="1">
    <source>
        <dbReference type="Pfam" id="PF01521"/>
    </source>
</evidence>
<organism evidence="2 3">
    <name type="scientific">Brevibacillus brevis (strain 47 / JCM 6285 / NBRC 100599)</name>
    <dbReference type="NCBI Taxonomy" id="358681"/>
    <lineage>
        <taxon>Bacteria</taxon>
        <taxon>Bacillati</taxon>
        <taxon>Bacillota</taxon>
        <taxon>Bacilli</taxon>
        <taxon>Bacillales</taxon>
        <taxon>Paenibacillaceae</taxon>
        <taxon>Brevibacillus</taxon>
    </lineage>
</organism>
<dbReference type="InterPro" id="IPR035903">
    <property type="entry name" value="HesB-like_dom_sf"/>
</dbReference>
<gene>
    <name evidence="2" type="ordered locus">BBR47_32770</name>
</gene>
<dbReference type="AlphaFoldDB" id="C0ZEP5"/>